<dbReference type="KEGG" id="cbr:CBG_05538"/>
<evidence type="ECO:0008006" key="4">
    <source>
        <dbReference type="Google" id="ProtNLM"/>
    </source>
</evidence>
<gene>
    <name evidence="2" type="ORF">L3Y34_010013</name>
</gene>
<dbReference type="Gene3D" id="1.10.10.10">
    <property type="entry name" value="Winged helix-like DNA-binding domain superfamily/Winged helix DNA-binding domain"/>
    <property type="match status" value="1"/>
</dbReference>
<sequence>MSSDVRKIIDPGTPYSRTLKQYSIDEKLAIISHAKNHGNRAAGREFNVAESSIREWRKNESKLIYNKTNLAAGLAATASSSSTSSSPHPSLSASHNQSNNNNNNNNNLQNKNGNYPPSLPQNPGIFRSSLENNGVVPRRNPEDIVKLQLVQLAMMNMDFTHLAPLIQLQHHQRLLQAAAASSQAPPIPQPHPEPASTSSSVAGTPSSISSSSTPPPSLSPTQSGSGRRKPKCPQKIVEVLDP</sequence>
<dbReference type="InterPro" id="IPR036388">
    <property type="entry name" value="WH-like_DNA-bd_sf"/>
</dbReference>
<proteinExistence type="predicted"/>
<protein>
    <recommendedName>
        <fullName evidence="4">HTH psq-type domain-containing protein</fullName>
    </recommendedName>
</protein>
<dbReference type="Proteomes" id="UP000827892">
    <property type="component" value="Chromosome V"/>
</dbReference>
<feature type="region of interest" description="Disordered" evidence="1">
    <location>
        <begin position="177"/>
        <end position="242"/>
    </location>
</feature>
<feature type="region of interest" description="Disordered" evidence="1">
    <location>
        <begin position="78"/>
        <end position="137"/>
    </location>
</feature>
<dbReference type="EMBL" id="CP090895">
    <property type="protein sequence ID" value="ULT92619.1"/>
    <property type="molecule type" value="Genomic_DNA"/>
</dbReference>
<evidence type="ECO:0000256" key="1">
    <source>
        <dbReference type="SAM" id="MobiDB-lite"/>
    </source>
</evidence>
<organism evidence="2 3">
    <name type="scientific">Caenorhabditis briggsae</name>
    <dbReference type="NCBI Taxonomy" id="6238"/>
    <lineage>
        <taxon>Eukaryota</taxon>
        <taxon>Metazoa</taxon>
        <taxon>Ecdysozoa</taxon>
        <taxon>Nematoda</taxon>
        <taxon>Chromadorea</taxon>
        <taxon>Rhabditida</taxon>
        <taxon>Rhabditina</taxon>
        <taxon>Rhabditomorpha</taxon>
        <taxon>Rhabditoidea</taxon>
        <taxon>Rhabditidae</taxon>
        <taxon>Peloderinae</taxon>
        <taxon>Caenorhabditis</taxon>
    </lineage>
</organism>
<dbReference type="OMA" id="EWRKNEN"/>
<name>A0AAE9AAA5_CAEBR</name>
<feature type="compositionally biased region" description="Low complexity" evidence="1">
    <location>
        <begin position="194"/>
        <end position="212"/>
    </location>
</feature>
<reference evidence="2 3" key="1">
    <citation type="submission" date="2022-02" db="EMBL/GenBank/DDBJ databases">
        <title>Chromosome-level reference genomes for two strains of Caenorhabditis briggsae: an improved platform for comparative genomics.</title>
        <authorList>
            <person name="Stevens L."/>
            <person name="Andersen E.C."/>
        </authorList>
    </citation>
    <scope>NUCLEOTIDE SEQUENCE [LARGE SCALE GENOMIC DNA]</scope>
    <source>
        <strain evidence="2">QX1410_ONT</strain>
        <tissue evidence="2">Whole-organism</tissue>
    </source>
</reference>
<evidence type="ECO:0000313" key="3">
    <source>
        <dbReference type="Proteomes" id="UP000827892"/>
    </source>
</evidence>
<feature type="compositionally biased region" description="Low complexity" evidence="1">
    <location>
        <begin position="78"/>
        <end position="114"/>
    </location>
</feature>
<accession>A0AAE9AAA5</accession>
<evidence type="ECO:0000313" key="2">
    <source>
        <dbReference type="EMBL" id="ULT92619.1"/>
    </source>
</evidence>
<dbReference type="AlphaFoldDB" id="A0AAE9AAA5"/>